<reference evidence="1" key="1">
    <citation type="submission" date="2014-11" db="EMBL/GenBank/DDBJ databases">
        <authorList>
            <person name="Amaro Gonzalez C."/>
        </authorList>
    </citation>
    <scope>NUCLEOTIDE SEQUENCE</scope>
</reference>
<reference evidence="1" key="2">
    <citation type="journal article" date="2015" name="Fish Shellfish Immunol.">
        <title>Early steps in the European eel (Anguilla anguilla)-Vibrio vulnificus interaction in the gills: Role of the RtxA13 toxin.</title>
        <authorList>
            <person name="Callol A."/>
            <person name="Pajuelo D."/>
            <person name="Ebbesson L."/>
            <person name="Teles M."/>
            <person name="MacKenzie S."/>
            <person name="Amaro C."/>
        </authorList>
    </citation>
    <scope>NUCLEOTIDE SEQUENCE</scope>
</reference>
<name>A0A0E9WUT9_ANGAN</name>
<dbReference type="AlphaFoldDB" id="A0A0E9WUT9"/>
<proteinExistence type="predicted"/>
<dbReference type="EMBL" id="GBXM01014591">
    <property type="protein sequence ID" value="JAH93986.1"/>
    <property type="molecule type" value="Transcribed_RNA"/>
</dbReference>
<organism evidence="1">
    <name type="scientific">Anguilla anguilla</name>
    <name type="common">European freshwater eel</name>
    <name type="synonym">Muraena anguilla</name>
    <dbReference type="NCBI Taxonomy" id="7936"/>
    <lineage>
        <taxon>Eukaryota</taxon>
        <taxon>Metazoa</taxon>
        <taxon>Chordata</taxon>
        <taxon>Craniata</taxon>
        <taxon>Vertebrata</taxon>
        <taxon>Euteleostomi</taxon>
        <taxon>Actinopterygii</taxon>
        <taxon>Neopterygii</taxon>
        <taxon>Teleostei</taxon>
        <taxon>Anguilliformes</taxon>
        <taxon>Anguillidae</taxon>
        <taxon>Anguilla</taxon>
    </lineage>
</organism>
<sequence length="73" mass="8790">MYIMMFVCSLGFSLQKHFGVTMKYNALRDSYIRLKNDKHNLAQKYKICMFLYQEKGARLLKHPCIYKNKLIFC</sequence>
<evidence type="ECO:0000313" key="1">
    <source>
        <dbReference type="EMBL" id="JAH93986.1"/>
    </source>
</evidence>
<accession>A0A0E9WUT9</accession>
<protein>
    <submittedName>
        <fullName evidence="1">Uncharacterized protein</fullName>
    </submittedName>
</protein>